<organism evidence="1 2">
    <name type="scientific">Variovorax paradoxus</name>
    <dbReference type="NCBI Taxonomy" id="34073"/>
    <lineage>
        <taxon>Bacteria</taxon>
        <taxon>Pseudomonadati</taxon>
        <taxon>Pseudomonadota</taxon>
        <taxon>Betaproteobacteria</taxon>
        <taxon>Burkholderiales</taxon>
        <taxon>Comamonadaceae</taxon>
        <taxon>Variovorax</taxon>
    </lineage>
</organism>
<protein>
    <submittedName>
        <fullName evidence="1">Uncharacterized protein</fullName>
    </submittedName>
</protein>
<dbReference type="AlphaFoldDB" id="A0AA91DI97"/>
<evidence type="ECO:0000313" key="2">
    <source>
        <dbReference type="Proteomes" id="UP000077852"/>
    </source>
</evidence>
<dbReference type="Proteomes" id="UP000077852">
    <property type="component" value="Unassembled WGS sequence"/>
</dbReference>
<evidence type="ECO:0000313" key="1">
    <source>
        <dbReference type="EMBL" id="OAK55814.1"/>
    </source>
</evidence>
<proteinExistence type="predicted"/>
<sequence>MSAACAASALLAVSGCERKSAPAAAAAAPPEPALPATAIGSVEITQEDIDWFRRSKAEWIDCESGAPGIVPPDLTLEQFGEALDGASSAAVERFTNVASAFFLHASFAQGHYAFQPPFGQRDAFDVTDEHIRLLQRANWRTFMIDCKRPYGDFTHFEIDMADILGLPLKKDAKGRAQIGKDAEQRMDALHADMLYALQAYIRFARLNPGRYVVPGRSFSRFVSRPLCRPVSATRVALYQRALKAAGPHPDSRRTVALNEAAAALFALD</sequence>
<comment type="caution">
    <text evidence="1">The sequence shown here is derived from an EMBL/GenBank/DDBJ whole genome shotgun (WGS) entry which is preliminary data.</text>
</comment>
<accession>A0AA91DI97</accession>
<gene>
    <name evidence="1" type="ORF">A3K87_31480</name>
</gene>
<reference evidence="1 2" key="1">
    <citation type="submission" date="2016-03" db="EMBL/GenBank/DDBJ databases">
        <title>Genome sequence of Variovorax paradoxus KB5.</title>
        <authorList>
            <person name="Jeong H."/>
            <person name="Hong C.E."/>
            <person name="Jo S.H."/>
            <person name="Park J.M."/>
        </authorList>
    </citation>
    <scope>NUCLEOTIDE SEQUENCE [LARGE SCALE GENOMIC DNA]</scope>
    <source>
        <strain evidence="1 2">KB5</strain>
    </source>
</reference>
<dbReference type="EMBL" id="LVHG01000102">
    <property type="protein sequence ID" value="OAK55814.1"/>
    <property type="molecule type" value="Genomic_DNA"/>
</dbReference>
<name>A0AA91DI97_VARPD</name>